<dbReference type="GO" id="GO:0051537">
    <property type="term" value="F:2 iron, 2 sulfur cluster binding"/>
    <property type="evidence" value="ECO:0007669"/>
    <property type="project" value="InterPro"/>
</dbReference>
<dbReference type="InterPro" id="IPR036010">
    <property type="entry name" value="2Fe-2S_ferredoxin-like_sf"/>
</dbReference>
<dbReference type="Gene3D" id="3.40.50.80">
    <property type="entry name" value="Nucleotide-binding domain of ferredoxin-NADP reductase (FNR) module"/>
    <property type="match status" value="1"/>
</dbReference>
<dbReference type="Proteomes" id="UP000327039">
    <property type="component" value="Unassembled WGS sequence"/>
</dbReference>
<dbReference type="Pfam" id="PF00067">
    <property type="entry name" value="p450"/>
    <property type="match status" value="1"/>
</dbReference>
<evidence type="ECO:0000259" key="3">
    <source>
        <dbReference type="PROSITE" id="PS51384"/>
    </source>
</evidence>
<dbReference type="InterPro" id="IPR017927">
    <property type="entry name" value="FAD-bd_FR_type"/>
</dbReference>
<feature type="domain" description="FAD-binding FR-type" evidence="3">
    <location>
        <begin position="416"/>
        <end position="518"/>
    </location>
</feature>
<dbReference type="InterPro" id="IPR001433">
    <property type="entry name" value="OxRdtase_FAD/NAD-bd"/>
</dbReference>
<dbReference type="InterPro" id="IPR001041">
    <property type="entry name" value="2Fe-2S_ferredoxin-type"/>
</dbReference>
<dbReference type="PRINTS" id="PR00409">
    <property type="entry name" value="PHDIOXRDTASE"/>
</dbReference>
<name>A0A5J5IRK7_9MICO</name>
<dbReference type="InterPro" id="IPR036396">
    <property type="entry name" value="Cyt_P450_sf"/>
</dbReference>
<dbReference type="SUPFAM" id="SSF52343">
    <property type="entry name" value="Ferredoxin reductase-like, C-terminal NADP-linked domain"/>
    <property type="match status" value="1"/>
</dbReference>
<dbReference type="Pfam" id="PF00111">
    <property type="entry name" value="Fer2"/>
    <property type="match status" value="1"/>
</dbReference>
<evidence type="ECO:0000313" key="5">
    <source>
        <dbReference type="Proteomes" id="UP000327039"/>
    </source>
</evidence>
<feature type="domain" description="2Fe-2S ferredoxin-type" evidence="2">
    <location>
        <begin position="642"/>
        <end position="727"/>
    </location>
</feature>
<proteinExistence type="inferred from homology"/>
<sequence length="727" mass="78462">MSMTTFLDDITLDELEADPYPTYARLRREAPVAWVPAADVWFVSTFDDCAAIGRGDHGFAGATNHPTLQRVFGKPDVLSSGGDTHTDLRKGIDPPLQPKPVNAMVDDLVRPIARRQLEPLRARSGGELMAEYFEPVSVGALRTVMGLDGLVDSDTLRRWFRDLNAGASNFGLDPEVFATSDRASAEIEDVLRPVLERLRLHPDESMLSHMLWAGREGDAPRPVELILPSLKVILLGGMQEPGHAAGSTLHGLFGEPDQLRRLIADPEELIPLAVHEGMRWIAPIGAVERQATSDVVVRGQRIPAGAIVQVILGSANRDETRFDDPDRFDMERSNRVNQAFGNGEHFCAGHFFARQVQHIMFEELVAALPGLRPDPHDPARVTGWVFRAPKRLGARWEATAAAGSAITGATPARPAPDTRELQVTSMRREADGILSIELTDPAGADLPAWQPGAHIDVWPTDRRAGQYSLCGNPADRSRYVIAVLREAASRGVSAFVHEHLRVGDLLTVGGPRNNFSVEPGTSPVFVAGGIGITPILAMARAAAAAAGSVAVHYGGRERARMAFVDEVARLGPSARCHVSSEGDRLDIDAVVAEAAESGRPIYACGPQGLLDELERVASACGVEVVVEHFDGATAHTDADRAFDLVLARSQRTLHVAPDRTAMEALEEAGMDIRFACREGNCGSCETAVLAGGVDHRDVILTPAQRRRGDRMMVCVSRAAGSEVTLDI</sequence>
<organism evidence="4 5">
    <name type="scientific">Microbacterium radiodurans</name>
    <dbReference type="NCBI Taxonomy" id="661398"/>
    <lineage>
        <taxon>Bacteria</taxon>
        <taxon>Bacillati</taxon>
        <taxon>Actinomycetota</taxon>
        <taxon>Actinomycetes</taxon>
        <taxon>Micrococcales</taxon>
        <taxon>Microbacteriaceae</taxon>
        <taxon>Microbacterium</taxon>
    </lineage>
</organism>
<dbReference type="SUPFAM" id="SSF48264">
    <property type="entry name" value="Cytochrome P450"/>
    <property type="match status" value="1"/>
</dbReference>
<dbReference type="InterPro" id="IPR001128">
    <property type="entry name" value="Cyt_P450"/>
</dbReference>
<dbReference type="PANTHER" id="PTHR46696:SF1">
    <property type="entry name" value="CYTOCHROME P450 YJIB-RELATED"/>
    <property type="match status" value="1"/>
</dbReference>
<dbReference type="EMBL" id="VYRZ01000003">
    <property type="protein sequence ID" value="KAA9085014.1"/>
    <property type="molecule type" value="Genomic_DNA"/>
</dbReference>
<dbReference type="AlphaFoldDB" id="A0A5J5IRK7"/>
<dbReference type="InterPro" id="IPR006058">
    <property type="entry name" value="2Fe2S_fd_BS"/>
</dbReference>
<dbReference type="PANTHER" id="PTHR46696">
    <property type="entry name" value="P450, PUTATIVE (EUROFUNG)-RELATED"/>
    <property type="match status" value="1"/>
</dbReference>
<dbReference type="InterPro" id="IPR039261">
    <property type="entry name" value="FNR_nucleotide-bd"/>
</dbReference>
<dbReference type="PROSITE" id="PS00197">
    <property type="entry name" value="2FE2S_FER_1"/>
    <property type="match status" value="1"/>
</dbReference>
<accession>A0A5J5IRK7</accession>
<dbReference type="InterPro" id="IPR012675">
    <property type="entry name" value="Beta-grasp_dom_sf"/>
</dbReference>
<dbReference type="SUPFAM" id="SSF63380">
    <property type="entry name" value="Riboflavin synthase domain-like"/>
    <property type="match status" value="1"/>
</dbReference>
<gene>
    <name evidence="4" type="ORF">F6B42_10915</name>
</gene>
<dbReference type="GO" id="GO:0005506">
    <property type="term" value="F:iron ion binding"/>
    <property type="evidence" value="ECO:0007669"/>
    <property type="project" value="InterPro"/>
</dbReference>
<dbReference type="CDD" id="cd00207">
    <property type="entry name" value="fer2"/>
    <property type="match status" value="1"/>
</dbReference>
<dbReference type="OrthoDB" id="502624at2"/>
<dbReference type="PROSITE" id="PS51085">
    <property type="entry name" value="2FE2S_FER_2"/>
    <property type="match status" value="1"/>
</dbReference>
<reference evidence="5" key="1">
    <citation type="submission" date="2019-09" db="EMBL/GenBank/DDBJ databases">
        <title>Mumia zhuanghuii sp. nov. isolated from the intestinal contents of plateau pika (Ochotona curzoniae) in the Qinghai-Tibet plateau of China.</title>
        <authorList>
            <person name="Tian Z."/>
        </authorList>
    </citation>
    <scope>NUCLEOTIDE SEQUENCE [LARGE SCALE GENOMIC DNA]</scope>
    <source>
        <strain evidence="5">DSM 25564</strain>
    </source>
</reference>
<dbReference type="InterPro" id="IPR017938">
    <property type="entry name" value="Riboflavin_synthase-like_b-brl"/>
</dbReference>
<dbReference type="GO" id="GO:0020037">
    <property type="term" value="F:heme binding"/>
    <property type="evidence" value="ECO:0007669"/>
    <property type="project" value="InterPro"/>
</dbReference>
<dbReference type="InterPro" id="IPR017972">
    <property type="entry name" value="Cyt_P450_CS"/>
</dbReference>
<dbReference type="PROSITE" id="PS00086">
    <property type="entry name" value="CYTOCHROME_P450"/>
    <property type="match status" value="1"/>
</dbReference>
<dbReference type="GO" id="GO:0004497">
    <property type="term" value="F:monooxygenase activity"/>
    <property type="evidence" value="ECO:0007669"/>
    <property type="project" value="InterPro"/>
</dbReference>
<dbReference type="GO" id="GO:0016705">
    <property type="term" value="F:oxidoreductase activity, acting on paired donors, with incorporation or reduction of molecular oxygen"/>
    <property type="evidence" value="ECO:0007669"/>
    <property type="project" value="InterPro"/>
</dbReference>
<dbReference type="Gene3D" id="2.40.30.10">
    <property type="entry name" value="Translation factors"/>
    <property type="match status" value="1"/>
</dbReference>
<evidence type="ECO:0000313" key="4">
    <source>
        <dbReference type="EMBL" id="KAA9085014.1"/>
    </source>
</evidence>
<evidence type="ECO:0000259" key="2">
    <source>
        <dbReference type="PROSITE" id="PS51085"/>
    </source>
</evidence>
<keyword evidence="5" id="KW-1185">Reference proteome</keyword>
<comment type="similarity">
    <text evidence="1">Belongs to the cytochrome P450 family.</text>
</comment>
<dbReference type="PROSITE" id="PS51384">
    <property type="entry name" value="FAD_FR"/>
    <property type="match status" value="1"/>
</dbReference>
<dbReference type="Gene3D" id="1.10.630.10">
    <property type="entry name" value="Cytochrome P450"/>
    <property type="match status" value="1"/>
</dbReference>
<comment type="caution">
    <text evidence="4">The sequence shown here is derived from an EMBL/GenBank/DDBJ whole genome shotgun (WGS) entry which is preliminary data.</text>
</comment>
<evidence type="ECO:0000256" key="1">
    <source>
        <dbReference type="ARBA" id="ARBA00010617"/>
    </source>
</evidence>
<dbReference type="Pfam" id="PF00175">
    <property type="entry name" value="NAD_binding_1"/>
    <property type="match status" value="1"/>
</dbReference>
<dbReference type="SUPFAM" id="SSF54292">
    <property type="entry name" value="2Fe-2S ferredoxin-like"/>
    <property type="match status" value="1"/>
</dbReference>
<dbReference type="CDD" id="cd06185">
    <property type="entry name" value="PDR_like"/>
    <property type="match status" value="1"/>
</dbReference>
<protein>
    <submittedName>
        <fullName evidence="4">Cytochrome P450</fullName>
    </submittedName>
</protein>
<dbReference type="Gene3D" id="3.10.20.30">
    <property type="match status" value="1"/>
</dbReference>